<dbReference type="PANTHER" id="PTHR43132:SF6">
    <property type="entry name" value="HTH-TYPE TRANSCRIPTIONAL REPRESSOR CZRA"/>
    <property type="match status" value="1"/>
</dbReference>
<dbReference type="EMBL" id="FONV01000009">
    <property type="protein sequence ID" value="SFF34240.1"/>
    <property type="molecule type" value="Genomic_DNA"/>
</dbReference>
<dbReference type="InterPro" id="IPR051011">
    <property type="entry name" value="Metal_resp_trans_reg"/>
</dbReference>
<gene>
    <name evidence="6" type="ORF">SAMN05421541_10922</name>
</gene>
<dbReference type="STRING" id="35752.SAMN05421541_10922"/>
<keyword evidence="3" id="KW-0804">Transcription</keyword>
<evidence type="ECO:0000313" key="6">
    <source>
        <dbReference type="EMBL" id="SFF34240.1"/>
    </source>
</evidence>
<dbReference type="InterPro" id="IPR036390">
    <property type="entry name" value="WH_DNA-bd_sf"/>
</dbReference>
<feature type="compositionally biased region" description="Basic and acidic residues" evidence="4">
    <location>
        <begin position="321"/>
        <end position="339"/>
    </location>
</feature>
<evidence type="ECO:0000256" key="3">
    <source>
        <dbReference type="ARBA" id="ARBA00023163"/>
    </source>
</evidence>
<evidence type="ECO:0000313" key="7">
    <source>
        <dbReference type="Proteomes" id="UP000199645"/>
    </source>
</evidence>
<dbReference type="CDD" id="cd00090">
    <property type="entry name" value="HTH_ARSR"/>
    <property type="match status" value="1"/>
</dbReference>
<dbReference type="Proteomes" id="UP000199645">
    <property type="component" value="Unassembled WGS sequence"/>
</dbReference>
<dbReference type="InterPro" id="IPR036388">
    <property type="entry name" value="WH-like_DNA-bd_sf"/>
</dbReference>
<dbReference type="InterPro" id="IPR011991">
    <property type="entry name" value="ArsR-like_HTH"/>
</dbReference>
<keyword evidence="2 6" id="KW-0238">DNA-binding</keyword>
<dbReference type="RefSeq" id="WP_239143678.1">
    <property type="nucleotide sequence ID" value="NZ_BOMT01000053.1"/>
</dbReference>
<dbReference type="SUPFAM" id="SSF46785">
    <property type="entry name" value="Winged helix' DNA-binding domain"/>
    <property type="match status" value="1"/>
</dbReference>
<reference evidence="6 7" key="1">
    <citation type="submission" date="2016-10" db="EMBL/GenBank/DDBJ databases">
        <authorList>
            <person name="de Groot N.N."/>
        </authorList>
    </citation>
    <scope>NUCLEOTIDE SEQUENCE [LARGE SCALE GENOMIC DNA]</scope>
    <source>
        <strain evidence="6 7">DSM 43019</strain>
    </source>
</reference>
<dbReference type="SMART" id="SM00418">
    <property type="entry name" value="HTH_ARSR"/>
    <property type="match status" value="1"/>
</dbReference>
<dbReference type="PANTHER" id="PTHR43132">
    <property type="entry name" value="ARSENICAL RESISTANCE OPERON REPRESSOR ARSR-RELATED"/>
    <property type="match status" value="1"/>
</dbReference>
<evidence type="ECO:0000256" key="4">
    <source>
        <dbReference type="SAM" id="MobiDB-lite"/>
    </source>
</evidence>
<dbReference type="GO" id="GO:0003700">
    <property type="term" value="F:DNA-binding transcription factor activity"/>
    <property type="evidence" value="ECO:0007669"/>
    <property type="project" value="InterPro"/>
</dbReference>
<name>A0A1I2HXZ8_9ACTN</name>
<dbReference type="Gene3D" id="1.10.10.10">
    <property type="entry name" value="Winged helix-like DNA-binding domain superfamily/Winged helix DNA-binding domain"/>
    <property type="match status" value="1"/>
</dbReference>
<dbReference type="AlphaFoldDB" id="A0A1I2HXZ8"/>
<evidence type="ECO:0000256" key="1">
    <source>
        <dbReference type="ARBA" id="ARBA00023015"/>
    </source>
</evidence>
<organism evidence="6 7">
    <name type="scientific">Actinoplanes philippinensis</name>
    <dbReference type="NCBI Taxonomy" id="35752"/>
    <lineage>
        <taxon>Bacteria</taxon>
        <taxon>Bacillati</taxon>
        <taxon>Actinomycetota</taxon>
        <taxon>Actinomycetes</taxon>
        <taxon>Micromonosporales</taxon>
        <taxon>Micromonosporaceae</taxon>
        <taxon>Actinoplanes</taxon>
    </lineage>
</organism>
<keyword evidence="7" id="KW-1185">Reference proteome</keyword>
<keyword evidence="1" id="KW-0805">Transcription regulation</keyword>
<evidence type="ECO:0000259" key="5">
    <source>
        <dbReference type="SMART" id="SM00418"/>
    </source>
</evidence>
<dbReference type="InterPro" id="IPR001845">
    <property type="entry name" value="HTH_ArsR_DNA-bd_dom"/>
</dbReference>
<evidence type="ECO:0000256" key="2">
    <source>
        <dbReference type="ARBA" id="ARBA00023125"/>
    </source>
</evidence>
<sequence>MSADLLASSRFVMSPIQETVAALTLLEAPRGPWQQAFHAANRDAFEEMLARHPVRRELVRHAWRPRRGDRPGWMADFLGTVPAVAGMSFDEELAQLGDEWDDDTIRAELRSAQPGPPAAGLRGPGLRAELLALLRWVWTVTVAADWPRRQRVLRADIVSRTATLAAHGWSGVIPTLGATRRWLGDGLLQINRYDLPERDLSAAESLLFVPVHSNGSWVAWNEPRRYAIVYPVTGVLAPTGTASGAGLARLIGANRAGLLHALADPRSTTQLTALSGLPLGAVGNHLRVLLDAGLVLRRRAGREVLYWRTALGDSLAATAVSERREDHAEEQGQGDRPDQ</sequence>
<accession>A0A1I2HXZ8</accession>
<proteinExistence type="predicted"/>
<protein>
    <submittedName>
        <fullName evidence="6">DNA-binding transcriptional regulator, ArsR family</fullName>
    </submittedName>
</protein>
<feature type="region of interest" description="Disordered" evidence="4">
    <location>
        <begin position="320"/>
        <end position="339"/>
    </location>
</feature>
<feature type="domain" description="HTH arsR-type" evidence="5">
    <location>
        <begin position="246"/>
        <end position="320"/>
    </location>
</feature>
<dbReference type="Pfam" id="PF12840">
    <property type="entry name" value="HTH_20"/>
    <property type="match status" value="1"/>
</dbReference>
<dbReference type="GO" id="GO:0003677">
    <property type="term" value="F:DNA binding"/>
    <property type="evidence" value="ECO:0007669"/>
    <property type="project" value="UniProtKB-KW"/>
</dbReference>